<name>A0A6S8J210_9STRA</name>
<accession>A0A6S8J210</accession>
<reference evidence="3" key="1">
    <citation type="submission" date="2021-01" db="EMBL/GenBank/DDBJ databases">
        <authorList>
            <person name="Corre E."/>
            <person name="Pelletier E."/>
            <person name="Niang G."/>
            <person name="Scheremetjew M."/>
            <person name="Finn R."/>
            <person name="Kale V."/>
            <person name="Holt S."/>
            <person name="Cochrane G."/>
            <person name="Meng A."/>
            <person name="Brown T."/>
            <person name="Cohen L."/>
        </authorList>
    </citation>
    <scope>NUCLEOTIDE SEQUENCE</scope>
    <source>
        <strain evidence="3">CCMP127</strain>
    </source>
</reference>
<evidence type="ECO:0000313" key="3">
    <source>
        <dbReference type="EMBL" id="CAE0407053.1"/>
    </source>
</evidence>
<feature type="region of interest" description="Disordered" evidence="1">
    <location>
        <begin position="1"/>
        <end position="41"/>
    </location>
</feature>
<gene>
    <name evidence="2" type="ORF">ACOF00016_LOCUS4879</name>
    <name evidence="3" type="ORF">ACOF00016_LOCUS4880</name>
</gene>
<dbReference type="EMBL" id="HBIM01005741">
    <property type="protein sequence ID" value="CAE0407052.1"/>
    <property type="molecule type" value="Transcribed_RNA"/>
</dbReference>
<dbReference type="EMBL" id="HBIM01005742">
    <property type="protein sequence ID" value="CAE0407053.1"/>
    <property type="molecule type" value="Transcribed_RNA"/>
</dbReference>
<proteinExistence type="predicted"/>
<sequence>MVAQSQQLPGQWGQLGGNLSEAQRPQQQVAQPSFHTPALPETDRSWELKGELSGLILYENATTTELLEEINKPRPYVTSLSSVVDEQMDDQANTCLTKRVSKKWLDASPNTRWVCWLDASDPLILTDSYRKMMRSLRTGDQSFEQQAPKRGRLSAAAAANEFYREYLARFPLQFECLVVYVNVTHPEVFTEGFLPSAWLQDVHCQSTIRGVILSTPHPMFDGNMGPPFGNVFHRSIEWVPHWSESQKRYWWERLPQSNLPPLLDDVEEPDGIDRKLAYDGRAVALVDFGYERPDRAGEAANQFARRWEMTENTERFSVWIQAGDDASLRESYRLAIRRVTHSAPQNPLGNPVDLSVRVIGDELMSILMKVRELSPSKQWIMVFADVKDNEGFHQKFFSGKSNWWNSKGRFVITSTSDNVQVEVMSEDLVFKKKLAAIICK</sequence>
<protein>
    <submittedName>
        <fullName evidence="3">Uncharacterized protein</fullName>
    </submittedName>
</protein>
<organism evidence="3">
    <name type="scientific">Amphora coffeiformis</name>
    <dbReference type="NCBI Taxonomy" id="265554"/>
    <lineage>
        <taxon>Eukaryota</taxon>
        <taxon>Sar</taxon>
        <taxon>Stramenopiles</taxon>
        <taxon>Ochrophyta</taxon>
        <taxon>Bacillariophyta</taxon>
        <taxon>Bacillariophyceae</taxon>
        <taxon>Bacillariophycidae</taxon>
        <taxon>Thalassiophysales</taxon>
        <taxon>Catenulaceae</taxon>
        <taxon>Amphora</taxon>
    </lineage>
</organism>
<dbReference type="AlphaFoldDB" id="A0A6S8J210"/>
<feature type="compositionally biased region" description="Polar residues" evidence="1">
    <location>
        <begin position="20"/>
        <end position="34"/>
    </location>
</feature>
<evidence type="ECO:0000256" key="1">
    <source>
        <dbReference type="SAM" id="MobiDB-lite"/>
    </source>
</evidence>
<feature type="compositionally biased region" description="Low complexity" evidence="1">
    <location>
        <begin position="1"/>
        <end position="12"/>
    </location>
</feature>
<evidence type="ECO:0000313" key="2">
    <source>
        <dbReference type="EMBL" id="CAE0407052.1"/>
    </source>
</evidence>